<evidence type="ECO:0000259" key="3">
    <source>
        <dbReference type="SMART" id="SM00460"/>
    </source>
</evidence>
<evidence type="ECO:0000313" key="5">
    <source>
        <dbReference type="Proteomes" id="UP000034045"/>
    </source>
</evidence>
<evidence type="ECO:0000256" key="2">
    <source>
        <dbReference type="SAM" id="SignalP"/>
    </source>
</evidence>
<organism evidence="4 5">
    <name type="scientific">Candidatus Roizmanbacteria bacterium GW2011_GWA2_33_33</name>
    <dbReference type="NCBI Taxonomy" id="1618476"/>
    <lineage>
        <taxon>Bacteria</taxon>
        <taxon>Candidatus Roizmaniibacteriota</taxon>
    </lineage>
</organism>
<dbReference type="AlphaFoldDB" id="A0A0G0CGS8"/>
<gene>
    <name evidence="4" type="ORF">UR42_C0028G0009</name>
</gene>
<evidence type="ECO:0000313" key="4">
    <source>
        <dbReference type="EMBL" id="KKP50395.1"/>
    </source>
</evidence>
<dbReference type="SUPFAM" id="SSF54001">
    <property type="entry name" value="Cysteine proteinases"/>
    <property type="match status" value="1"/>
</dbReference>
<dbReference type="Proteomes" id="UP000034045">
    <property type="component" value="Unassembled WGS sequence"/>
</dbReference>
<protein>
    <recommendedName>
        <fullName evidence="3">Transglutaminase-like domain-containing protein</fullName>
    </recommendedName>
</protein>
<feature type="domain" description="Transglutaminase-like" evidence="3">
    <location>
        <begin position="350"/>
        <end position="421"/>
    </location>
</feature>
<feature type="transmembrane region" description="Helical" evidence="1">
    <location>
        <begin position="579"/>
        <end position="603"/>
    </location>
</feature>
<keyword evidence="1" id="KW-0812">Transmembrane</keyword>
<feature type="chain" id="PRO_5002531646" description="Transglutaminase-like domain-containing protein" evidence="2">
    <location>
        <begin position="28"/>
        <end position="611"/>
    </location>
</feature>
<dbReference type="InterPro" id="IPR002931">
    <property type="entry name" value="Transglutaminase-like"/>
</dbReference>
<reference evidence="4 5" key="1">
    <citation type="journal article" date="2015" name="Nature">
        <title>rRNA introns, odd ribosomes, and small enigmatic genomes across a large radiation of phyla.</title>
        <authorList>
            <person name="Brown C.T."/>
            <person name="Hug L.A."/>
            <person name="Thomas B.C."/>
            <person name="Sharon I."/>
            <person name="Castelle C.J."/>
            <person name="Singh A."/>
            <person name="Wilkins M.J."/>
            <person name="Williams K.H."/>
            <person name="Banfield J.F."/>
        </authorList>
    </citation>
    <scope>NUCLEOTIDE SEQUENCE [LARGE SCALE GENOMIC DNA]</scope>
</reference>
<dbReference type="Gene3D" id="3.10.620.30">
    <property type="match status" value="1"/>
</dbReference>
<keyword evidence="1" id="KW-0472">Membrane</keyword>
<dbReference type="EMBL" id="LBPD01000028">
    <property type="protein sequence ID" value="KKP50395.1"/>
    <property type="molecule type" value="Genomic_DNA"/>
</dbReference>
<keyword evidence="2" id="KW-0732">Signal</keyword>
<accession>A0A0G0CGS8</accession>
<evidence type="ECO:0000256" key="1">
    <source>
        <dbReference type="SAM" id="Phobius"/>
    </source>
</evidence>
<name>A0A0G0CGS8_9BACT</name>
<comment type="caution">
    <text evidence="4">The sequence shown here is derived from an EMBL/GenBank/DDBJ whole genome shotgun (WGS) entry which is preliminary data.</text>
</comment>
<dbReference type="InterPro" id="IPR038765">
    <property type="entry name" value="Papain-like_cys_pep_sf"/>
</dbReference>
<proteinExistence type="predicted"/>
<feature type="signal peptide" evidence="2">
    <location>
        <begin position="1"/>
        <end position="27"/>
    </location>
</feature>
<sequence length="611" mass="70419">MKTLLKYIFIFLLISLISYLISNPVLAADFKTDYQVEYNLSQSQNNLNSQVDFKINIINLKSEVFVSKFAISFPESFSITNLKTSDDNGYITPKVTTDEEKTRIELEFSNPAIGKDSVNTFFLNFDQANLFKINGKVWEVVLPVIENTQNESYKVTVNLPETTNKKISISKPKPDLITGNKIIWNNPQAKTIYAVFGDVQVYQAELIYHLKNDQIYPIFTEVAFPPETANQKIFLQSVNPPPESVRMDEDGNYLGKYFLKPLETKIIIYKSLIEVYSKTRDNATAYFRAAIGQQKNYLLTAKKYWQISQIDKIKNITQPKEIYDFVTSSLKYNYNKINSNNKRLGADVVLSNPDQAVCMEFTDLFIAIAREKGIYSREIQGYGFSLDQKLQPLSLSSDILHAWPEYYDTKTENWIAVDPTWENTSGINYFSSFDLNHIAFVIHGKNPEYPLPAGMYKIENSRDVSIKPVVTEPVEKKQILIEGIDFPTTISDKKSYQGKFIIKNNGNSYLWQIPINLEAKDILIKKDKFVISVLAPFEKKTITFDYSAKDKNKKIQGELMIKVFQKELLRQKIVVVPTIYILIIQFFAVILGFSVLFFIYRVFLKITHHDH</sequence>
<keyword evidence="1" id="KW-1133">Transmembrane helix</keyword>
<dbReference type="SMART" id="SM00460">
    <property type="entry name" value="TGc"/>
    <property type="match status" value="1"/>
</dbReference>
<dbReference type="Pfam" id="PF01841">
    <property type="entry name" value="Transglut_core"/>
    <property type="match status" value="1"/>
</dbReference>
<dbReference type="PANTHER" id="PTHR33490">
    <property type="entry name" value="BLR5614 PROTEIN-RELATED"/>
    <property type="match status" value="1"/>
</dbReference>